<dbReference type="EMBL" id="LSRX01000266">
    <property type="protein sequence ID" value="OLQ02349.1"/>
    <property type="molecule type" value="Genomic_DNA"/>
</dbReference>
<name>A0A1Q9E4M2_SYMMI</name>
<feature type="transmembrane region" description="Helical" evidence="2">
    <location>
        <begin position="748"/>
        <end position="769"/>
    </location>
</feature>
<dbReference type="InterPro" id="IPR000210">
    <property type="entry name" value="BTB/POZ_dom"/>
</dbReference>
<gene>
    <name evidence="4" type="ORF">AK812_SmicGene14822</name>
</gene>
<dbReference type="Gene3D" id="3.30.710.10">
    <property type="entry name" value="Potassium Channel Kv1.1, Chain A"/>
    <property type="match status" value="1"/>
</dbReference>
<reference evidence="4 5" key="1">
    <citation type="submission" date="2016-02" db="EMBL/GenBank/DDBJ databases">
        <title>Genome analysis of coral dinoflagellate symbionts highlights evolutionary adaptations to a symbiotic lifestyle.</title>
        <authorList>
            <person name="Aranda M."/>
            <person name="Li Y."/>
            <person name="Liew Y.J."/>
            <person name="Baumgarten S."/>
            <person name="Simakov O."/>
            <person name="Wilson M."/>
            <person name="Piel J."/>
            <person name="Ashoor H."/>
            <person name="Bougouffa S."/>
            <person name="Bajic V.B."/>
            <person name="Ryu T."/>
            <person name="Ravasi T."/>
            <person name="Bayer T."/>
            <person name="Micklem G."/>
            <person name="Kim H."/>
            <person name="Bhak J."/>
            <person name="Lajeunesse T.C."/>
            <person name="Voolstra C.R."/>
        </authorList>
    </citation>
    <scope>NUCLEOTIDE SEQUENCE [LARGE SCALE GENOMIC DNA]</scope>
    <source>
        <strain evidence="4 5">CCMP2467</strain>
    </source>
</reference>
<keyword evidence="2" id="KW-1133">Transmembrane helix</keyword>
<dbReference type="SUPFAM" id="SSF54695">
    <property type="entry name" value="POZ domain"/>
    <property type="match status" value="1"/>
</dbReference>
<feature type="domain" description="BTB" evidence="3">
    <location>
        <begin position="345"/>
        <end position="436"/>
    </location>
</feature>
<dbReference type="CDD" id="cd18186">
    <property type="entry name" value="BTB_POZ_ZBTB_KLHL-like"/>
    <property type="match status" value="1"/>
</dbReference>
<feature type="transmembrane region" description="Helical" evidence="2">
    <location>
        <begin position="1039"/>
        <end position="1064"/>
    </location>
</feature>
<organism evidence="4 5">
    <name type="scientific">Symbiodinium microadriaticum</name>
    <name type="common">Dinoflagellate</name>
    <name type="synonym">Zooxanthella microadriatica</name>
    <dbReference type="NCBI Taxonomy" id="2951"/>
    <lineage>
        <taxon>Eukaryota</taxon>
        <taxon>Sar</taxon>
        <taxon>Alveolata</taxon>
        <taxon>Dinophyceae</taxon>
        <taxon>Suessiales</taxon>
        <taxon>Symbiodiniaceae</taxon>
        <taxon>Symbiodinium</taxon>
    </lineage>
</organism>
<evidence type="ECO:0000256" key="1">
    <source>
        <dbReference type="SAM" id="MobiDB-lite"/>
    </source>
</evidence>
<feature type="transmembrane region" description="Helical" evidence="2">
    <location>
        <begin position="1167"/>
        <end position="1192"/>
    </location>
</feature>
<feature type="transmembrane region" description="Helical" evidence="2">
    <location>
        <begin position="1236"/>
        <end position="1256"/>
    </location>
</feature>
<proteinExistence type="predicted"/>
<feature type="region of interest" description="Disordered" evidence="1">
    <location>
        <begin position="974"/>
        <end position="994"/>
    </location>
</feature>
<comment type="caution">
    <text evidence="4">The sequence shown here is derived from an EMBL/GenBank/DDBJ whole genome shotgun (WGS) entry which is preliminary data.</text>
</comment>
<dbReference type="PROSITE" id="PS50097">
    <property type="entry name" value="BTB"/>
    <property type="match status" value="1"/>
</dbReference>
<keyword evidence="2" id="KW-0812">Transmembrane</keyword>
<evidence type="ECO:0000313" key="5">
    <source>
        <dbReference type="Proteomes" id="UP000186817"/>
    </source>
</evidence>
<feature type="transmembrane region" description="Helical" evidence="2">
    <location>
        <begin position="1204"/>
        <end position="1224"/>
    </location>
</feature>
<keyword evidence="5" id="KW-1185">Reference proteome</keyword>
<feature type="transmembrane region" description="Helical" evidence="2">
    <location>
        <begin position="716"/>
        <end position="736"/>
    </location>
</feature>
<feature type="compositionally biased region" description="Basic and acidic residues" evidence="1">
    <location>
        <begin position="864"/>
        <end position="879"/>
    </location>
</feature>
<accession>A0A1Q9E4M2</accession>
<sequence>MESSCAYRLPFTGVREETPLETFLGWTVHYNEVYRAATRAQDLESIDEDSIIVAGAAHDADGRTGLVLDTCACGRSKAVLQNCQRWQQTEHNGLIWYLERGRAFGFADEAIQRRGGADVAEGPRRLSWHLDGQGGYRAGWIEHLNHDTSWRKLVLKRERPGLLACGLHGLWQLPAEEMAAYGSCVRLQGDGIASQLLHSSLLRCRSPALFRFVTEQGAVHLPGIMSTGLEDFVAFLYTAQLPWDRPGPDAEDSLEQRVSELRHVASVAEMGALERCCHGWLVTLGHISSKPPPEKSAEALETASWSSHKVAAGAVVGQGPLGAVLEDDVATLVEELSSPGGLKEDMVTLVLGRRDDASSDSTATPRLKAHRLVLGACSGFFAAALSSKFLERDGIVHLGFVEEQGLRGDGANLETARSAFRRLLHFLYTGKLDVDAACAVDLLALLQGNFLQLDERHVARACATCEATALAGTLQELPEVARRAEELGFDDLTAAALSRLAELLCEKHACQAFAVKGATAKLSHSLLVDLVALLVEKPDMPSLISNSQERNLQLAQMQNPCRLGQVAADLFSLSFLTPGERHGMLFVAGDRLNKLGMSFAELLRSVVYLMQVCPAPLHLYCHRGKGRFRPGNLLGAKLRSVLRNMVSGPSPKEKQDADFDWRMFLKTGFFACLNFVDFVTDILVLLQFVCLFGKPLRTECLPLPSDTSETCEVHPWWLAISALILGCSSIGSAWMYSRRRRRGVKSPGVKSFAAAISFVVSFLQLAPFMDLLHMLRHGNRFMDKQKRMNILKRETIIKLVESAPQAFFQAYVLFATGSHGQPLRVFSLTVSILSLSTSLLVSLPELTNAEKMIWSGGELEDDLSDRLPESHDLSDRLPESHGAPEPAAHDPPEEPAEESQFGHEEETPLVQTPKQQELMSMLLYVAAKAKARQNARRKSYRQSVAASRQSRRGAVDDQVHLTVPPAVLLGSSAAPPEGQTLAEDPAHEKNPPGKVLSPLHDSMIGKFVFWIYLVSDTLLRCGAYALGFSEAIRPIGIPLAVIFALCQVALTFWFTTCVVLQMVWAGLKALLRAICWLVELARRNVAAIPAVLRWAFQEGSQSPSLPETSQTPQDWDVECAEACLPCLPCFLRIVKIFWCIATPVGLAIGLVFVVFLAALGFLAYSPFLVLIVIFWTLIGGCFAIAVTAAPVVVTLNRDPRHKAAFVTVRLIEYLSFGALLVFSGQSACGEEVFWEILAFFSTLASNVFSILIFVALHQCAVSIVEWEDTAVSRICCCKSKAGQAKRDDQQIRNVNDQTCCQSLCAMLSHGKETE</sequence>
<dbReference type="OrthoDB" id="9049620at2759"/>
<keyword evidence="2" id="KW-0472">Membrane</keyword>
<evidence type="ECO:0000313" key="4">
    <source>
        <dbReference type="EMBL" id="OLQ02349.1"/>
    </source>
</evidence>
<evidence type="ECO:0000256" key="2">
    <source>
        <dbReference type="SAM" id="Phobius"/>
    </source>
</evidence>
<dbReference type="SMART" id="SM00225">
    <property type="entry name" value="BTB"/>
    <property type="match status" value="2"/>
</dbReference>
<dbReference type="Proteomes" id="UP000186817">
    <property type="component" value="Unassembled WGS sequence"/>
</dbReference>
<dbReference type="InterPro" id="IPR011333">
    <property type="entry name" value="SKP1/BTB/POZ_sf"/>
</dbReference>
<protein>
    <recommendedName>
        <fullName evidence="3">BTB domain-containing protein</fullName>
    </recommendedName>
</protein>
<feature type="region of interest" description="Disordered" evidence="1">
    <location>
        <begin position="934"/>
        <end position="956"/>
    </location>
</feature>
<evidence type="ECO:0000259" key="3">
    <source>
        <dbReference type="PROSITE" id="PS50097"/>
    </source>
</evidence>
<feature type="region of interest" description="Disordered" evidence="1">
    <location>
        <begin position="864"/>
        <end position="911"/>
    </location>
</feature>
<feature type="transmembrane region" description="Helical" evidence="2">
    <location>
        <begin position="1136"/>
        <end position="1161"/>
    </location>
</feature>
<dbReference type="Pfam" id="PF00651">
    <property type="entry name" value="BTB"/>
    <property type="match status" value="1"/>
</dbReference>